<dbReference type="GO" id="GO:0005506">
    <property type="term" value="F:iron ion binding"/>
    <property type="evidence" value="ECO:0007669"/>
    <property type="project" value="InterPro"/>
</dbReference>
<dbReference type="PANTHER" id="PTHR24306:SF7">
    <property type="entry name" value="AHBB"/>
    <property type="match status" value="1"/>
</dbReference>
<name>A0A6G1GYF3_9PEZI</name>
<dbReference type="OrthoDB" id="3366823at2759"/>
<proteinExistence type="predicted"/>
<reference evidence="3" key="1">
    <citation type="journal article" date="2020" name="Stud. Mycol.">
        <title>101 Dothideomycetes genomes: a test case for predicting lifestyles and emergence of pathogens.</title>
        <authorList>
            <person name="Haridas S."/>
            <person name="Albert R."/>
            <person name="Binder M."/>
            <person name="Bloem J."/>
            <person name="Labutti K."/>
            <person name="Salamov A."/>
            <person name="Andreopoulos B."/>
            <person name="Baker S."/>
            <person name="Barry K."/>
            <person name="Bills G."/>
            <person name="Bluhm B."/>
            <person name="Cannon C."/>
            <person name="Castanera R."/>
            <person name="Culley D."/>
            <person name="Daum C."/>
            <person name="Ezra D."/>
            <person name="Gonzalez J."/>
            <person name="Henrissat B."/>
            <person name="Kuo A."/>
            <person name="Liang C."/>
            <person name="Lipzen A."/>
            <person name="Lutzoni F."/>
            <person name="Magnuson J."/>
            <person name="Mondo S."/>
            <person name="Nolan M."/>
            <person name="Ohm R."/>
            <person name="Pangilinan J."/>
            <person name="Park H.-J."/>
            <person name="Ramirez L."/>
            <person name="Alfaro M."/>
            <person name="Sun H."/>
            <person name="Tritt A."/>
            <person name="Yoshinaga Y."/>
            <person name="Zwiers L.-H."/>
            <person name="Turgeon B."/>
            <person name="Goodwin S."/>
            <person name="Spatafora J."/>
            <person name="Crous P."/>
            <person name="Grigoriev I."/>
        </authorList>
    </citation>
    <scope>NUCLEOTIDE SEQUENCE</scope>
    <source>
        <strain evidence="3">CBS 113979</strain>
    </source>
</reference>
<dbReference type="PANTHER" id="PTHR24306">
    <property type="match status" value="1"/>
</dbReference>
<dbReference type="InterPro" id="IPR036396">
    <property type="entry name" value="Cyt_P450_sf"/>
</dbReference>
<evidence type="ECO:0000313" key="4">
    <source>
        <dbReference type="Proteomes" id="UP000800041"/>
    </source>
</evidence>
<evidence type="ECO:0000313" key="3">
    <source>
        <dbReference type="EMBL" id="KAF1985993.1"/>
    </source>
</evidence>
<dbReference type="GO" id="GO:0004497">
    <property type="term" value="F:monooxygenase activity"/>
    <property type="evidence" value="ECO:0007669"/>
    <property type="project" value="InterPro"/>
</dbReference>
<dbReference type="Proteomes" id="UP000800041">
    <property type="component" value="Unassembled WGS sequence"/>
</dbReference>
<dbReference type="Gene3D" id="1.10.630.10">
    <property type="entry name" value="Cytochrome P450"/>
    <property type="match status" value="1"/>
</dbReference>
<keyword evidence="4" id="KW-1185">Reference proteome</keyword>
<evidence type="ECO:0000256" key="1">
    <source>
        <dbReference type="SAM" id="MobiDB-lite"/>
    </source>
</evidence>
<evidence type="ECO:0000256" key="2">
    <source>
        <dbReference type="SAM" id="Phobius"/>
    </source>
</evidence>
<accession>A0A6G1GYF3</accession>
<dbReference type="EMBL" id="ML977159">
    <property type="protein sequence ID" value="KAF1985993.1"/>
    <property type="molecule type" value="Genomic_DNA"/>
</dbReference>
<dbReference type="GO" id="GO:0016705">
    <property type="term" value="F:oxidoreductase activity, acting on paired donors, with incorporation or reduction of molecular oxygen"/>
    <property type="evidence" value="ECO:0007669"/>
    <property type="project" value="InterPro"/>
</dbReference>
<gene>
    <name evidence="3" type="ORF">K402DRAFT_454673</name>
</gene>
<sequence length="600" mass="65850">MEYDDGFLSERYHSPQATGIVPSWLPTVLLMIFIIVLSTRAWTGFRASLRKDERLAPKAPHWVPGFGHALEFALFNGSFLRNLRHYHPQGAFEIQLFGRKHVIAYSTPIIEGVVLRDDDAVRSNYLSSLIRRNIFKMSPKLAAKKSEDAGESFESVMQALQRSDEIANVMSKAFERTLPDLVSFMPTLIDQHPWERLTTVTPFEGSPPTVETSLYPLIQSYLTHITATALLGAEFLENNPSLPADLHTMAAALPLLLTGLPRWIPLPRLTTAHIARHRLLTSLDTFHVALANHLSETPQAPNSGYRDLSDTSSYITTLTTTLLKEDSASVQDLASTTLQILLVLTTRLSLLSFWLLMHILSSASSASTPLSPTSTPSLLKTILTETPPHARASQPKTSFAIAPPPRLALDLPALSDNCPTLKSGLIECVRLYSRSWEAREVLHPFAVLTGDPEAKTMVLRKGEVVAVSHWLAHTDPGVWGEGKEGAAVWRCERHVKSKALPSKTSGKDKSTSEKSSSPKQKAEWTTVMFGGDEDDDPGLLALVEQTSAAFVAGFLALWEVAPAKGGKWRVPRAREGGFGVVALPVGEVGVTVRRRELGGD</sequence>
<dbReference type="AlphaFoldDB" id="A0A6G1GYF3"/>
<feature type="region of interest" description="Disordered" evidence="1">
    <location>
        <begin position="499"/>
        <end position="522"/>
    </location>
</feature>
<keyword evidence="2" id="KW-0812">Transmembrane</keyword>
<dbReference type="SUPFAM" id="SSF48264">
    <property type="entry name" value="Cytochrome P450"/>
    <property type="match status" value="1"/>
</dbReference>
<keyword evidence="2" id="KW-0472">Membrane</keyword>
<feature type="transmembrane region" description="Helical" evidence="2">
    <location>
        <begin position="20"/>
        <end position="42"/>
    </location>
</feature>
<dbReference type="GO" id="GO:0020037">
    <property type="term" value="F:heme binding"/>
    <property type="evidence" value="ECO:0007669"/>
    <property type="project" value="InterPro"/>
</dbReference>
<evidence type="ECO:0008006" key="5">
    <source>
        <dbReference type="Google" id="ProtNLM"/>
    </source>
</evidence>
<organism evidence="3 4">
    <name type="scientific">Aulographum hederae CBS 113979</name>
    <dbReference type="NCBI Taxonomy" id="1176131"/>
    <lineage>
        <taxon>Eukaryota</taxon>
        <taxon>Fungi</taxon>
        <taxon>Dikarya</taxon>
        <taxon>Ascomycota</taxon>
        <taxon>Pezizomycotina</taxon>
        <taxon>Dothideomycetes</taxon>
        <taxon>Pleosporomycetidae</taxon>
        <taxon>Aulographales</taxon>
        <taxon>Aulographaceae</taxon>
    </lineage>
</organism>
<keyword evidence="2" id="KW-1133">Transmembrane helix</keyword>
<protein>
    <recommendedName>
        <fullName evidence="5">Cytochrome P450</fullName>
    </recommendedName>
</protein>